<dbReference type="PANTHER" id="PTHR11360">
    <property type="entry name" value="MONOCARBOXYLATE TRANSPORTER"/>
    <property type="match status" value="1"/>
</dbReference>
<proteinExistence type="predicted"/>
<dbReference type="InterPro" id="IPR011701">
    <property type="entry name" value="MFS"/>
</dbReference>
<dbReference type="SUPFAM" id="SSF103473">
    <property type="entry name" value="MFS general substrate transporter"/>
    <property type="match status" value="1"/>
</dbReference>
<name>A0A7R9MS09_9ACAR</name>
<dbReference type="AlphaFoldDB" id="A0A7R9MS09"/>
<dbReference type="EMBL" id="OC960533">
    <property type="protein sequence ID" value="CAD7665393.1"/>
    <property type="molecule type" value="Genomic_DNA"/>
</dbReference>
<reference evidence="4" key="1">
    <citation type="submission" date="2020-11" db="EMBL/GenBank/DDBJ databases">
        <authorList>
            <person name="Tran Van P."/>
        </authorList>
    </citation>
    <scope>NUCLEOTIDE SEQUENCE</scope>
</reference>
<dbReference type="GO" id="GO:0008028">
    <property type="term" value="F:monocarboxylic acid transmembrane transporter activity"/>
    <property type="evidence" value="ECO:0007669"/>
    <property type="project" value="TreeGrafter"/>
</dbReference>
<feature type="transmembrane region" description="Helical" evidence="2">
    <location>
        <begin position="102"/>
        <end position="126"/>
    </location>
</feature>
<dbReference type="PROSITE" id="PS50850">
    <property type="entry name" value="MFS"/>
    <property type="match status" value="1"/>
</dbReference>
<evidence type="ECO:0000313" key="5">
    <source>
        <dbReference type="Proteomes" id="UP000728032"/>
    </source>
</evidence>
<accession>A0A7R9MS09</accession>
<evidence type="ECO:0000256" key="2">
    <source>
        <dbReference type="SAM" id="Phobius"/>
    </source>
</evidence>
<sequence>TFFSLSLLNRKFHRNIILNYQLIKYFYKSGVFVSGLTNRYGCRPITIVGSLISCVAFLLATVAPNSFVLLITYGIMGGVGFGLIYLPAIVTVGYYFTTKRAFATGIAVCGSGMGAFLFAPLCQWLLTVYDWKNALIIL</sequence>
<evidence type="ECO:0000256" key="1">
    <source>
        <dbReference type="ARBA" id="ARBA00004141"/>
    </source>
</evidence>
<gene>
    <name evidence="4" type="ORF">ONB1V03_LOCUS21950</name>
</gene>
<dbReference type="Proteomes" id="UP000728032">
    <property type="component" value="Unassembled WGS sequence"/>
</dbReference>
<dbReference type="InterPro" id="IPR020846">
    <property type="entry name" value="MFS_dom"/>
</dbReference>
<evidence type="ECO:0000259" key="3">
    <source>
        <dbReference type="PROSITE" id="PS50850"/>
    </source>
</evidence>
<evidence type="ECO:0000313" key="4">
    <source>
        <dbReference type="EMBL" id="CAD7665393.1"/>
    </source>
</evidence>
<feature type="transmembrane region" description="Helical" evidence="2">
    <location>
        <begin position="70"/>
        <end position="95"/>
    </location>
</feature>
<organism evidence="4">
    <name type="scientific">Oppiella nova</name>
    <dbReference type="NCBI Taxonomy" id="334625"/>
    <lineage>
        <taxon>Eukaryota</taxon>
        <taxon>Metazoa</taxon>
        <taxon>Ecdysozoa</taxon>
        <taxon>Arthropoda</taxon>
        <taxon>Chelicerata</taxon>
        <taxon>Arachnida</taxon>
        <taxon>Acari</taxon>
        <taxon>Acariformes</taxon>
        <taxon>Sarcoptiformes</taxon>
        <taxon>Oribatida</taxon>
        <taxon>Brachypylina</taxon>
        <taxon>Oppioidea</taxon>
        <taxon>Oppiidae</taxon>
        <taxon>Oppiella</taxon>
    </lineage>
</organism>
<dbReference type="InterPro" id="IPR050327">
    <property type="entry name" value="Proton-linked_MCT"/>
</dbReference>
<dbReference type="PANTHER" id="PTHR11360:SF286">
    <property type="entry name" value="GH22266P"/>
    <property type="match status" value="1"/>
</dbReference>
<comment type="subcellular location">
    <subcellularLocation>
        <location evidence="1">Membrane</location>
        <topology evidence="1">Multi-pass membrane protein</topology>
    </subcellularLocation>
</comment>
<feature type="domain" description="Major facilitator superfamily (MFS) profile" evidence="3">
    <location>
        <begin position="1"/>
        <end position="138"/>
    </location>
</feature>
<dbReference type="EMBL" id="CAJPVJ010045708">
    <property type="protein sequence ID" value="CAG2182529.1"/>
    <property type="molecule type" value="Genomic_DNA"/>
</dbReference>
<dbReference type="Pfam" id="PF07690">
    <property type="entry name" value="MFS_1"/>
    <property type="match status" value="1"/>
</dbReference>
<dbReference type="OrthoDB" id="2213137at2759"/>
<dbReference type="Gene3D" id="1.20.1250.20">
    <property type="entry name" value="MFS general substrate transporter like domains"/>
    <property type="match status" value="1"/>
</dbReference>
<protein>
    <recommendedName>
        <fullName evidence="3">Major facilitator superfamily (MFS) profile domain-containing protein</fullName>
    </recommendedName>
</protein>
<feature type="transmembrane region" description="Helical" evidence="2">
    <location>
        <begin position="45"/>
        <end position="64"/>
    </location>
</feature>
<dbReference type="GO" id="GO:0016020">
    <property type="term" value="C:membrane"/>
    <property type="evidence" value="ECO:0007669"/>
    <property type="project" value="UniProtKB-SubCell"/>
</dbReference>
<keyword evidence="5" id="KW-1185">Reference proteome</keyword>
<dbReference type="InterPro" id="IPR036259">
    <property type="entry name" value="MFS_trans_sf"/>
</dbReference>
<feature type="non-terminal residue" evidence="4">
    <location>
        <position position="1"/>
    </location>
</feature>
<keyword evidence="2" id="KW-1133">Transmembrane helix</keyword>
<feature type="non-terminal residue" evidence="4">
    <location>
        <position position="138"/>
    </location>
</feature>
<keyword evidence="2" id="KW-0812">Transmembrane</keyword>
<keyword evidence="2" id="KW-0472">Membrane</keyword>